<comment type="caution">
    <text evidence="1">The sequence shown here is derived from an EMBL/GenBank/DDBJ whole genome shotgun (WGS) entry which is preliminary data.</text>
</comment>
<keyword evidence="2" id="KW-1185">Reference proteome</keyword>
<evidence type="ECO:0000313" key="1">
    <source>
        <dbReference type="EMBL" id="GMM62659.1"/>
    </source>
</evidence>
<reference evidence="1 2" key="1">
    <citation type="submission" date="2023-06" db="EMBL/GenBank/DDBJ databases">
        <title>Draft genome sequence of Novosphingobium sp. strain IK01.</title>
        <authorList>
            <person name="Hatamoto M."/>
            <person name="Ikarashi T."/>
            <person name="Yamaguchi T."/>
        </authorList>
    </citation>
    <scope>NUCLEOTIDE SEQUENCE [LARGE SCALE GENOMIC DNA]</scope>
    <source>
        <strain evidence="1 2">IK01</strain>
    </source>
</reference>
<dbReference type="EMBL" id="BTFW01000004">
    <property type="protein sequence ID" value="GMM62659.1"/>
    <property type="molecule type" value="Genomic_DNA"/>
</dbReference>
<gene>
    <name evidence="1" type="ORF">NUTIK01_34370</name>
</gene>
<sequence>MVCRLCITGGITIVRDYVAGAKLRSREVFIPLSHKPGHAQVDFGEADGIIDGKLVRPVTKATTFPKLSSKLTISEMCA</sequence>
<organism evidence="1 2">
    <name type="scientific">Novosphingobium pituita</name>
    <dbReference type="NCBI Taxonomy" id="3056842"/>
    <lineage>
        <taxon>Bacteria</taxon>
        <taxon>Pseudomonadati</taxon>
        <taxon>Pseudomonadota</taxon>
        <taxon>Alphaproteobacteria</taxon>
        <taxon>Sphingomonadales</taxon>
        <taxon>Sphingomonadaceae</taxon>
        <taxon>Novosphingobium</taxon>
    </lineage>
</organism>
<name>A0ABQ6PCY9_9SPHN</name>
<evidence type="ECO:0000313" key="2">
    <source>
        <dbReference type="Proteomes" id="UP001187221"/>
    </source>
</evidence>
<proteinExistence type="predicted"/>
<dbReference type="Proteomes" id="UP001187221">
    <property type="component" value="Unassembled WGS sequence"/>
</dbReference>
<protein>
    <submittedName>
        <fullName evidence="1">Uncharacterized protein</fullName>
    </submittedName>
</protein>
<accession>A0ABQ6PCY9</accession>